<name>A0A1J0R552_9TRYP</name>
<evidence type="ECO:0000256" key="6">
    <source>
        <dbReference type="ARBA" id="ARBA00023136"/>
    </source>
</evidence>
<keyword evidence="6" id="KW-0472">Membrane</keyword>
<proteinExistence type="predicted"/>
<dbReference type="VEuPathDB" id="TriTrypDB:Tb427_000611200"/>
<evidence type="ECO:0000256" key="8">
    <source>
        <dbReference type="ARBA" id="ARBA00023288"/>
    </source>
</evidence>
<feature type="domain" description="Trypanosome variant surface glycoprotein C-terminal" evidence="11">
    <location>
        <begin position="398"/>
        <end position="508"/>
    </location>
</feature>
<dbReference type="GO" id="GO:0005886">
    <property type="term" value="C:plasma membrane"/>
    <property type="evidence" value="ECO:0007669"/>
    <property type="project" value="UniProtKB-SubCell"/>
</dbReference>
<evidence type="ECO:0000256" key="2">
    <source>
        <dbReference type="ARBA" id="ARBA00004609"/>
    </source>
</evidence>
<evidence type="ECO:0000256" key="5">
    <source>
        <dbReference type="ARBA" id="ARBA00022729"/>
    </source>
</evidence>
<protein>
    <submittedName>
        <fullName evidence="13">Variant surface glycoprotein 1125.101</fullName>
    </submittedName>
</protein>
<keyword evidence="8" id="KW-0449">Lipoprotein</keyword>
<dbReference type="VEuPathDB" id="TriTrypDB:Tb10.v4.0189"/>
<evidence type="ECO:0000259" key="12">
    <source>
        <dbReference type="Pfam" id="PF13206"/>
    </source>
</evidence>
<keyword evidence="5 10" id="KW-0732">Signal</keyword>
<evidence type="ECO:0000256" key="9">
    <source>
        <dbReference type="SAM" id="MobiDB-lite"/>
    </source>
</evidence>
<dbReference type="Pfam" id="PF13206">
    <property type="entry name" value="VSG_B"/>
    <property type="match status" value="1"/>
</dbReference>
<evidence type="ECO:0000256" key="1">
    <source>
        <dbReference type="ARBA" id="ARBA00002523"/>
    </source>
</evidence>
<dbReference type="Pfam" id="PF10659">
    <property type="entry name" value="Trypan_glycop_C"/>
    <property type="match status" value="1"/>
</dbReference>
<comment type="subcellular location">
    <subcellularLocation>
        <location evidence="2">Cell membrane</location>
        <topology evidence="2">Lipid-anchor</topology>
        <topology evidence="2">GPI-anchor</topology>
    </subcellularLocation>
</comment>
<comment type="function">
    <text evidence="1">VSG forms a coat on the surface of the parasite. The trypanosome evades the immune response of the host by expressing a series of antigenically distinct VSGs from an estimated 1000 VSG genes.</text>
</comment>
<evidence type="ECO:0000256" key="10">
    <source>
        <dbReference type="SAM" id="SignalP"/>
    </source>
</evidence>
<keyword evidence="7" id="KW-0325">Glycoprotein</keyword>
<sequence length="511" mass="55916">MRAIFSLVLAAIWADVNIRARAAKGDSTAAYFALCELWNAAKKASTITLPPLPTTEAYDDIEKFNMSLADEKWKQMIDTHKSKQGWQSYKKEQGDKLGSVDCAATWPRWQTARDATKDTNNDWYKSNRPGFSQEQAAEVQDIVNRTTFTASKLYAALIQKPQDSGTDMQTKIRALAQEAMCGTEDKYKYENGKCKDITGSDTVKTTTCAKAQSGLNLGLDIACLCTGNTADHCSSGAAAFRSGSGTMIADSIKTLTDACPKSDDSRPLHDAIQQGIARAKALISSQNTGALHGLGKTAGTSCTAATDWCVDYTAYFSSTKTFDSIPWVSKLQGIANLQRKYEQELTKKAATKTAIEQLRDAAQMEYTRKRTQWQMTMPGGQHPAPINQDKLIKATKECEKQANKTAEQCTKLGCDHDAENKKCKPKPGTETTVTGAGEQATGAAATGCEKHFTDENGCKKMNEGKEKPVCAWKKGGEGDKDKDELRRRNDSFLVNKKFSMIASSIRSLVQI</sequence>
<evidence type="ECO:0000256" key="3">
    <source>
        <dbReference type="ARBA" id="ARBA00022475"/>
    </source>
</evidence>
<keyword evidence="4" id="KW-0336">GPI-anchor</keyword>
<dbReference type="VEuPathDB" id="TriTrypDB:Tb1125.Tb10.v4.0189"/>
<feature type="signal peptide" evidence="10">
    <location>
        <begin position="1"/>
        <end position="22"/>
    </location>
</feature>
<evidence type="ECO:0000256" key="7">
    <source>
        <dbReference type="ARBA" id="ARBA00023180"/>
    </source>
</evidence>
<feature type="chain" id="PRO_5009615357" evidence="10">
    <location>
        <begin position="23"/>
        <end position="511"/>
    </location>
</feature>
<dbReference type="GO" id="GO:0098552">
    <property type="term" value="C:side of membrane"/>
    <property type="evidence" value="ECO:0007669"/>
    <property type="project" value="UniProtKB-KW"/>
</dbReference>
<reference evidence="13" key="1">
    <citation type="submission" date="2016-08" db="EMBL/GenBank/DDBJ databases">
        <title>VSG repertoire of Trypanosoma brucei EATRO 1125.</title>
        <authorList>
            <person name="Cross G.A."/>
        </authorList>
    </citation>
    <scope>NUCLEOTIDE SEQUENCE</scope>
    <source>
        <strain evidence="13">EATRO 1125</strain>
    </source>
</reference>
<dbReference type="AlphaFoldDB" id="A0A1J0R552"/>
<evidence type="ECO:0000256" key="4">
    <source>
        <dbReference type="ARBA" id="ARBA00022622"/>
    </source>
</evidence>
<feature type="region of interest" description="Disordered" evidence="9">
    <location>
        <begin position="469"/>
        <end position="489"/>
    </location>
</feature>
<dbReference type="InterPro" id="IPR019609">
    <property type="entry name" value="Variant_surf_glycoprt_trypan_C"/>
</dbReference>
<dbReference type="InterPro" id="IPR025932">
    <property type="entry name" value="Trypano_VSG_B_N_dom"/>
</dbReference>
<accession>A0A1J0R552</accession>
<organism evidence="13">
    <name type="scientific">Trypanosoma brucei</name>
    <dbReference type="NCBI Taxonomy" id="5691"/>
    <lineage>
        <taxon>Eukaryota</taxon>
        <taxon>Discoba</taxon>
        <taxon>Euglenozoa</taxon>
        <taxon>Kinetoplastea</taxon>
        <taxon>Metakinetoplastina</taxon>
        <taxon>Trypanosomatida</taxon>
        <taxon>Trypanosomatidae</taxon>
        <taxon>Trypanosoma</taxon>
    </lineage>
</organism>
<evidence type="ECO:0000313" key="13">
    <source>
        <dbReference type="EMBL" id="APD72965.1"/>
    </source>
</evidence>
<keyword evidence="3" id="KW-1003">Cell membrane</keyword>
<dbReference type="EMBL" id="KX699009">
    <property type="protein sequence ID" value="APD72965.1"/>
    <property type="molecule type" value="Genomic_DNA"/>
</dbReference>
<feature type="domain" description="Trypanosome variant surface glycoprotein B-type N-terminal" evidence="12">
    <location>
        <begin position="19"/>
        <end position="356"/>
    </location>
</feature>
<evidence type="ECO:0000259" key="11">
    <source>
        <dbReference type="Pfam" id="PF10659"/>
    </source>
</evidence>